<dbReference type="PROSITE" id="PS51186">
    <property type="entry name" value="GNAT"/>
    <property type="match status" value="1"/>
</dbReference>
<comment type="caution">
    <text evidence="2">The sequence shown here is derived from an EMBL/GenBank/DDBJ whole genome shotgun (WGS) entry which is preliminary data.</text>
</comment>
<dbReference type="SUPFAM" id="SSF55729">
    <property type="entry name" value="Acyl-CoA N-acyltransferases (Nat)"/>
    <property type="match status" value="1"/>
</dbReference>
<dbReference type="InterPro" id="IPR000182">
    <property type="entry name" value="GNAT_dom"/>
</dbReference>
<dbReference type="GeneID" id="41970968"/>
<accession>A0A507BHW4</accession>
<reference evidence="2 3" key="1">
    <citation type="submission" date="2019-06" db="EMBL/GenBank/DDBJ databases">
        <title>Draft genome sequence of the filamentous fungus Phialemoniopsis curvata isolated from diesel fuel.</title>
        <authorList>
            <person name="Varaljay V.A."/>
            <person name="Lyon W.J."/>
            <person name="Crouch A.L."/>
            <person name="Drake C.E."/>
            <person name="Hollomon J.M."/>
            <person name="Nadeau L.J."/>
            <person name="Nunn H.S."/>
            <person name="Stevenson B.S."/>
            <person name="Bojanowski C.L."/>
            <person name="Crookes-Goodson W.J."/>
        </authorList>
    </citation>
    <scope>NUCLEOTIDE SEQUENCE [LARGE SCALE GENOMIC DNA]</scope>
    <source>
        <strain evidence="2 3">D216</strain>
    </source>
</reference>
<dbReference type="InParanoid" id="A0A507BHW4"/>
<dbReference type="AlphaFoldDB" id="A0A507BHW4"/>
<dbReference type="InterPro" id="IPR052523">
    <property type="entry name" value="Trichothecene_AcTrans"/>
</dbReference>
<dbReference type="Proteomes" id="UP000319257">
    <property type="component" value="Unassembled WGS sequence"/>
</dbReference>
<dbReference type="RefSeq" id="XP_030998670.1">
    <property type="nucleotide sequence ID" value="XM_031137831.1"/>
</dbReference>
<dbReference type="PANTHER" id="PTHR42791:SF14">
    <property type="entry name" value="N-ACETYLTRANSFERASE DOMAIN-CONTAINING PROTEIN"/>
    <property type="match status" value="1"/>
</dbReference>
<dbReference type="EMBL" id="SKBQ01000015">
    <property type="protein sequence ID" value="TPX16959.1"/>
    <property type="molecule type" value="Genomic_DNA"/>
</dbReference>
<sequence>MASGNNDEVRVEPVTSADDFPALFACTCATFGRQTNDGVWQANNPGWDTPEGAAAGAARMADRWRSATRDSQGRPNTVFLKAVAGAGAGAGAGGGSSIAGFAIFVQQSVVPGFGDAPVEDLARAADLEALYPGRPDEQRYLCQADYSLHRRRIEAVKAKRGGDPPATFALDMCVVDPGFQRRGIAARLVQWGLDEAERRGGLECLTEASPMGRTVYAKLGFRQDGGELEHLVDDEFKDRRWPSNVFMRTGTQS</sequence>
<dbReference type="PANTHER" id="PTHR42791">
    <property type="entry name" value="GNAT FAMILY ACETYLTRANSFERASE"/>
    <property type="match status" value="1"/>
</dbReference>
<evidence type="ECO:0000259" key="1">
    <source>
        <dbReference type="PROSITE" id="PS51186"/>
    </source>
</evidence>
<name>A0A507BHW4_9PEZI</name>
<proteinExistence type="predicted"/>
<feature type="domain" description="N-acetyltransferase" evidence="1">
    <location>
        <begin position="111"/>
        <end position="240"/>
    </location>
</feature>
<dbReference type="Pfam" id="PF13673">
    <property type="entry name" value="Acetyltransf_10"/>
    <property type="match status" value="1"/>
</dbReference>
<dbReference type="OrthoDB" id="2832510at2759"/>
<keyword evidence="3" id="KW-1185">Reference proteome</keyword>
<dbReference type="STRING" id="1093900.A0A507BHW4"/>
<dbReference type="InterPro" id="IPR016181">
    <property type="entry name" value="Acyl_CoA_acyltransferase"/>
</dbReference>
<dbReference type="CDD" id="cd04301">
    <property type="entry name" value="NAT_SF"/>
    <property type="match status" value="1"/>
</dbReference>
<dbReference type="Gene3D" id="3.40.630.30">
    <property type="match status" value="1"/>
</dbReference>
<evidence type="ECO:0000313" key="2">
    <source>
        <dbReference type="EMBL" id="TPX16959.1"/>
    </source>
</evidence>
<evidence type="ECO:0000313" key="3">
    <source>
        <dbReference type="Proteomes" id="UP000319257"/>
    </source>
</evidence>
<protein>
    <recommendedName>
        <fullName evidence="1">N-acetyltransferase domain-containing protein</fullName>
    </recommendedName>
</protein>
<gene>
    <name evidence="2" type="ORF">E0L32_003521</name>
</gene>
<organism evidence="2 3">
    <name type="scientific">Thyridium curvatum</name>
    <dbReference type="NCBI Taxonomy" id="1093900"/>
    <lineage>
        <taxon>Eukaryota</taxon>
        <taxon>Fungi</taxon>
        <taxon>Dikarya</taxon>
        <taxon>Ascomycota</taxon>
        <taxon>Pezizomycotina</taxon>
        <taxon>Sordariomycetes</taxon>
        <taxon>Sordariomycetidae</taxon>
        <taxon>Thyridiales</taxon>
        <taxon>Thyridiaceae</taxon>
        <taxon>Thyridium</taxon>
    </lineage>
</organism>
<dbReference type="GO" id="GO:0016747">
    <property type="term" value="F:acyltransferase activity, transferring groups other than amino-acyl groups"/>
    <property type="evidence" value="ECO:0007669"/>
    <property type="project" value="InterPro"/>
</dbReference>